<name>A0A238U8U5_9FLAO</name>
<gene>
    <name evidence="1" type="primary">wagB</name>
    <name evidence="1" type="ORF">TJEJU_1156</name>
</gene>
<proteinExistence type="predicted"/>
<accession>A0A238U8U5</accession>
<dbReference type="KEGG" id="tje:TJEJU_1156"/>
<dbReference type="EMBL" id="LT899436">
    <property type="protein sequence ID" value="SNR14904.1"/>
    <property type="molecule type" value="Genomic_DNA"/>
</dbReference>
<evidence type="ECO:0000313" key="2">
    <source>
        <dbReference type="Proteomes" id="UP000215214"/>
    </source>
</evidence>
<dbReference type="RefSeq" id="WP_095070199.1">
    <property type="nucleotide sequence ID" value="NZ_LT899436.1"/>
</dbReference>
<protein>
    <submittedName>
        <fullName evidence="1">WagB</fullName>
    </submittedName>
</protein>
<dbReference type="Proteomes" id="UP000215214">
    <property type="component" value="Chromosome TJEJU"/>
</dbReference>
<organism evidence="1 2">
    <name type="scientific">Tenacibaculum jejuense</name>
    <dbReference type="NCBI Taxonomy" id="584609"/>
    <lineage>
        <taxon>Bacteria</taxon>
        <taxon>Pseudomonadati</taxon>
        <taxon>Bacteroidota</taxon>
        <taxon>Flavobacteriia</taxon>
        <taxon>Flavobacteriales</taxon>
        <taxon>Flavobacteriaceae</taxon>
        <taxon>Tenacibaculum</taxon>
    </lineage>
</organism>
<evidence type="ECO:0000313" key="1">
    <source>
        <dbReference type="EMBL" id="SNR14904.1"/>
    </source>
</evidence>
<reference evidence="1 2" key="1">
    <citation type="submission" date="2017-07" db="EMBL/GenBank/DDBJ databases">
        <authorList>
            <person name="Sun Z.S."/>
            <person name="Albrecht U."/>
            <person name="Echele G."/>
            <person name="Lee C.C."/>
        </authorList>
    </citation>
    <scope>NUCLEOTIDE SEQUENCE [LARGE SCALE GENOMIC DNA]</scope>
    <source>
        <strain evidence="2">type strain: KCTC 22618</strain>
    </source>
</reference>
<sequence length="337" mass="40414">MFNNKKILFFSVKLFSIENKIENKLSSLGAIVDYYDERPSNSILVKGLIRLKRDLYKRRIDNYYRKILYEIKDKEYDFLFLIKGEVIPEFFLKKFCESNPSAKRIFYTWDSFNNNNNSKKILKYFQSKITFDSYDAKQFGLDLQPLFFFDSFKGIKKINNFKHHLLFIGTAHSDRYILANKIVDWCNDKELSSYTFFYLQGRIVYFFKRIFDSTFKYFDYKKLSFKSLTEQDIIDLYKDSNVILDINHPSQKGLTMRTLEAVGARKKIITTNPEIKKYIFYNENNILVIDRNNIVLNEDFFTGPYQDIPEQIYDALSIEGWLKSIFFKNQIEKWIVE</sequence>
<dbReference type="AlphaFoldDB" id="A0A238U8U5"/>
<dbReference type="OrthoDB" id="3251881at2"/>
<keyword evidence="2" id="KW-1185">Reference proteome</keyword>